<gene>
    <name evidence="1" type="ORF">DI628_05165</name>
</gene>
<dbReference type="EMBL" id="VAFM01000001">
    <property type="protein sequence ID" value="TKW62012.1"/>
    <property type="molecule type" value="Genomic_DNA"/>
</dbReference>
<sequence length="80" mass="7548">MKYLALTTLVATAALLGACGETRSDRALSGAGIGAATGMAAGALTGGSGVTGAVLGGAAGAAAGGLTDKKDVDLGKPWWR</sequence>
<evidence type="ECO:0000313" key="2">
    <source>
        <dbReference type="Proteomes" id="UP000320948"/>
    </source>
</evidence>
<comment type="caution">
    <text evidence="1">The sequence shown here is derived from an EMBL/GenBank/DDBJ whole genome shotgun (WGS) entry which is preliminary data.</text>
</comment>
<accession>A0A6N4RDE9</accession>
<name>A0A6N4RDE9_BLAVI</name>
<organism evidence="1 2">
    <name type="scientific">Blastochloris viridis</name>
    <name type="common">Rhodopseudomonas viridis</name>
    <dbReference type="NCBI Taxonomy" id="1079"/>
    <lineage>
        <taxon>Bacteria</taxon>
        <taxon>Pseudomonadati</taxon>
        <taxon>Pseudomonadota</taxon>
        <taxon>Alphaproteobacteria</taxon>
        <taxon>Hyphomicrobiales</taxon>
        <taxon>Blastochloridaceae</taxon>
        <taxon>Blastochloris</taxon>
    </lineage>
</organism>
<dbReference type="PROSITE" id="PS51257">
    <property type="entry name" value="PROKAR_LIPOPROTEIN"/>
    <property type="match status" value="1"/>
</dbReference>
<reference evidence="1 2" key="1">
    <citation type="journal article" date="2017" name="Nat. Commun.">
        <title>In situ click chemistry generation of cyclooxygenase-2 inhibitors.</title>
        <authorList>
            <person name="Bhardwaj A."/>
            <person name="Kaur J."/>
            <person name="Wuest M."/>
            <person name="Wuest F."/>
        </authorList>
    </citation>
    <scope>NUCLEOTIDE SEQUENCE [LARGE SCALE GENOMIC DNA]</scope>
    <source>
        <strain evidence="1">S2_018_000_R2_106</strain>
    </source>
</reference>
<evidence type="ECO:0000313" key="1">
    <source>
        <dbReference type="EMBL" id="TKW62012.1"/>
    </source>
</evidence>
<protein>
    <recommendedName>
        <fullName evidence="3">Glycine zipper domain-containing protein</fullName>
    </recommendedName>
</protein>
<evidence type="ECO:0008006" key="3">
    <source>
        <dbReference type="Google" id="ProtNLM"/>
    </source>
</evidence>
<dbReference type="Proteomes" id="UP000320948">
    <property type="component" value="Unassembled WGS sequence"/>
</dbReference>
<dbReference type="AlphaFoldDB" id="A0A6N4RDE9"/>
<proteinExistence type="predicted"/>